<dbReference type="STRING" id="1121449.SAMN02745704_00255"/>
<feature type="chain" id="PRO_5039317088" evidence="9">
    <location>
        <begin position="29"/>
        <end position="485"/>
    </location>
</feature>
<dbReference type="InterPro" id="IPR001940">
    <property type="entry name" value="Peptidase_S1C"/>
</dbReference>
<proteinExistence type="inferred from homology"/>
<feature type="domain" description="PDZ" evidence="10">
    <location>
        <begin position="269"/>
        <end position="337"/>
    </location>
</feature>
<keyword evidence="5" id="KW-0378">Hydrolase</keyword>
<name>A0A1T4W463_9BACT</name>
<evidence type="ECO:0000256" key="6">
    <source>
        <dbReference type="ARBA" id="ARBA00022825"/>
    </source>
</evidence>
<dbReference type="GO" id="GO:0004252">
    <property type="term" value="F:serine-type endopeptidase activity"/>
    <property type="evidence" value="ECO:0007669"/>
    <property type="project" value="InterPro"/>
</dbReference>
<sequence length="485" mass="51772">MHPKHPLKQSLSLLALLLVLALPGQSSAGFKLFSDQDQVASLPDFATLAEQAGKAVVNISITKTVQGGQAFRFGPGRGNSPLDEFFDQFFNDPRLPAPFRQQPREQSSLGSGFVITPDGFIVTNNHVVQGADTISVRLQNGDEYDAEVVGTDPETDLALVKIEAESLDVLEFADSDKARVGEWVLAIGNPFGLSNTVTAGIISATGRIIGAGPFDNFIQTDASINPGNSGGPLIDLHGRVVGINTAIIPSGQGLGFAIPSNMAQRVIEQLKLGETVHRGWLGIQMQDIDEDMAQALGLDTPEGVLVADVFAGNPADKAGIRAGDVIVSVNDEPVKDMHALARLIGGMMPGDEAEIGLLRKGERTEVTVTLEERSRNMAQAQPQEREGKVEPASQFGIFLRPLKKGEAERMGLTETRGLLVTNVQPGSAASGQGLSRGDVILEVNQTRVDTVKDFVESAEDSGNRPALLLVRRGTRNFFVTLPVMK</sequence>
<protein>
    <submittedName>
        <fullName evidence="11">Serine protease Do</fullName>
    </submittedName>
</protein>
<dbReference type="GO" id="GO:0006508">
    <property type="term" value="P:proteolysis"/>
    <property type="evidence" value="ECO:0007669"/>
    <property type="project" value="UniProtKB-KW"/>
</dbReference>
<evidence type="ECO:0000256" key="2">
    <source>
        <dbReference type="ARBA" id="ARBA00022670"/>
    </source>
</evidence>
<feature type="binding site" evidence="8">
    <location>
        <position position="156"/>
    </location>
    <ligand>
        <name>substrate</name>
    </ligand>
</feature>
<dbReference type="PRINTS" id="PR00834">
    <property type="entry name" value="PROTEASES2C"/>
</dbReference>
<dbReference type="Pfam" id="PF00595">
    <property type="entry name" value="PDZ"/>
    <property type="match status" value="1"/>
</dbReference>
<dbReference type="CDD" id="cd10839">
    <property type="entry name" value="cpPDZ1_DegP-like"/>
    <property type="match status" value="1"/>
</dbReference>
<dbReference type="SUPFAM" id="SSF50494">
    <property type="entry name" value="Trypsin-like serine proteases"/>
    <property type="match status" value="1"/>
</dbReference>
<keyword evidence="4" id="KW-0677">Repeat</keyword>
<feature type="binding site" evidence="8">
    <location>
        <position position="126"/>
    </location>
    <ligand>
        <name>substrate</name>
    </ligand>
</feature>
<evidence type="ECO:0000259" key="10">
    <source>
        <dbReference type="PROSITE" id="PS50106"/>
    </source>
</evidence>
<feature type="domain" description="PDZ" evidence="10">
    <location>
        <begin position="396"/>
        <end position="473"/>
    </location>
</feature>
<dbReference type="SMART" id="SM00228">
    <property type="entry name" value="PDZ"/>
    <property type="match status" value="2"/>
</dbReference>
<evidence type="ECO:0000256" key="7">
    <source>
        <dbReference type="PIRSR" id="PIRSR611782-1"/>
    </source>
</evidence>
<evidence type="ECO:0000256" key="3">
    <source>
        <dbReference type="ARBA" id="ARBA00022729"/>
    </source>
</evidence>
<dbReference type="NCBIfam" id="TIGR02037">
    <property type="entry name" value="degP_htrA_DO"/>
    <property type="match status" value="1"/>
</dbReference>
<dbReference type="Gene3D" id="2.30.42.10">
    <property type="match status" value="2"/>
</dbReference>
<keyword evidence="6" id="KW-0720">Serine protease</keyword>
<evidence type="ECO:0000313" key="12">
    <source>
        <dbReference type="Proteomes" id="UP000190027"/>
    </source>
</evidence>
<feature type="signal peptide" evidence="9">
    <location>
        <begin position="1"/>
        <end position="28"/>
    </location>
</feature>
<dbReference type="Proteomes" id="UP000190027">
    <property type="component" value="Unassembled WGS sequence"/>
</dbReference>
<dbReference type="Gene3D" id="2.40.10.120">
    <property type="match status" value="1"/>
</dbReference>
<evidence type="ECO:0000256" key="9">
    <source>
        <dbReference type="SAM" id="SignalP"/>
    </source>
</evidence>
<dbReference type="InterPro" id="IPR011782">
    <property type="entry name" value="Pept_S1C_Do"/>
</dbReference>
<evidence type="ECO:0000313" key="11">
    <source>
        <dbReference type="EMBL" id="SKA71997.1"/>
    </source>
</evidence>
<dbReference type="AlphaFoldDB" id="A0A1T4W463"/>
<dbReference type="Pfam" id="PF13180">
    <property type="entry name" value="PDZ_2"/>
    <property type="match status" value="1"/>
</dbReference>
<accession>A0A1T4W463</accession>
<dbReference type="RefSeq" id="WP_078715834.1">
    <property type="nucleotide sequence ID" value="NZ_FUYC01000001.1"/>
</dbReference>
<dbReference type="PANTHER" id="PTHR22939">
    <property type="entry name" value="SERINE PROTEASE FAMILY S1C HTRA-RELATED"/>
    <property type="match status" value="1"/>
</dbReference>
<keyword evidence="2 11" id="KW-0645">Protease</keyword>
<dbReference type="OrthoDB" id="9758917at2"/>
<dbReference type="InterPro" id="IPR009003">
    <property type="entry name" value="Peptidase_S1_PA"/>
</dbReference>
<evidence type="ECO:0000256" key="5">
    <source>
        <dbReference type="ARBA" id="ARBA00022801"/>
    </source>
</evidence>
<gene>
    <name evidence="11" type="ORF">SAMN02745704_00255</name>
</gene>
<dbReference type="PROSITE" id="PS50106">
    <property type="entry name" value="PDZ"/>
    <property type="match status" value="2"/>
</dbReference>
<evidence type="ECO:0000256" key="4">
    <source>
        <dbReference type="ARBA" id="ARBA00022737"/>
    </source>
</evidence>
<evidence type="ECO:0000256" key="8">
    <source>
        <dbReference type="PIRSR" id="PIRSR611782-2"/>
    </source>
</evidence>
<feature type="active site" description="Charge relay system" evidence="7">
    <location>
        <position position="229"/>
    </location>
</feature>
<feature type="binding site" evidence="8">
    <location>
        <begin position="227"/>
        <end position="229"/>
    </location>
    <ligand>
        <name>substrate</name>
    </ligand>
</feature>
<keyword evidence="3 9" id="KW-0732">Signal</keyword>
<dbReference type="InterPro" id="IPR036034">
    <property type="entry name" value="PDZ_sf"/>
</dbReference>
<reference evidence="11 12" key="1">
    <citation type="submission" date="2017-02" db="EMBL/GenBank/DDBJ databases">
        <authorList>
            <person name="Peterson S.W."/>
        </authorList>
    </citation>
    <scope>NUCLEOTIDE SEQUENCE [LARGE SCALE GENOMIC DNA]</scope>
    <source>
        <strain evidence="11 12">DSM 16080</strain>
    </source>
</reference>
<dbReference type="EMBL" id="FUYC01000001">
    <property type="protein sequence ID" value="SKA71997.1"/>
    <property type="molecule type" value="Genomic_DNA"/>
</dbReference>
<comment type="similarity">
    <text evidence="1">Belongs to the peptidase S1C family.</text>
</comment>
<feature type="active site" description="Charge relay system" evidence="7">
    <location>
        <position position="126"/>
    </location>
</feature>
<feature type="active site" description="Charge relay system" evidence="7">
    <location>
        <position position="156"/>
    </location>
</feature>
<dbReference type="InterPro" id="IPR001478">
    <property type="entry name" value="PDZ"/>
</dbReference>
<dbReference type="SUPFAM" id="SSF50156">
    <property type="entry name" value="PDZ domain-like"/>
    <property type="match status" value="2"/>
</dbReference>
<evidence type="ECO:0000256" key="1">
    <source>
        <dbReference type="ARBA" id="ARBA00010541"/>
    </source>
</evidence>
<dbReference type="PANTHER" id="PTHR22939:SF129">
    <property type="entry name" value="SERINE PROTEASE HTRA2, MITOCHONDRIAL"/>
    <property type="match status" value="1"/>
</dbReference>
<dbReference type="Pfam" id="PF13365">
    <property type="entry name" value="Trypsin_2"/>
    <property type="match status" value="1"/>
</dbReference>
<organism evidence="11 12">
    <name type="scientific">Paucidesulfovibrio gracilis DSM 16080</name>
    <dbReference type="NCBI Taxonomy" id="1121449"/>
    <lineage>
        <taxon>Bacteria</taxon>
        <taxon>Pseudomonadati</taxon>
        <taxon>Thermodesulfobacteriota</taxon>
        <taxon>Desulfovibrionia</taxon>
        <taxon>Desulfovibrionales</taxon>
        <taxon>Desulfovibrionaceae</taxon>
        <taxon>Paucidesulfovibrio</taxon>
    </lineage>
</organism>
<keyword evidence="12" id="KW-1185">Reference proteome</keyword>